<keyword evidence="3" id="KW-1185">Reference proteome</keyword>
<sequence>MTAPRTQWRLAIVEELVRGNDGLVRSAKVQTKNGLAHRPIVKLYQIEECENNI</sequence>
<dbReference type="InterPro" id="IPR040676">
    <property type="entry name" value="DUF5641"/>
</dbReference>
<dbReference type="Pfam" id="PF18701">
    <property type="entry name" value="DUF5641"/>
    <property type="match status" value="1"/>
</dbReference>
<dbReference type="Proteomes" id="UP000828390">
    <property type="component" value="Unassembled WGS sequence"/>
</dbReference>
<dbReference type="EMBL" id="JAIWYP010000004">
    <property type="protein sequence ID" value="KAH3831107.1"/>
    <property type="molecule type" value="Genomic_DNA"/>
</dbReference>
<organism evidence="2 3">
    <name type="scientific">Dreissena polymorpha</name>
    <name type="common">Zebra mussel</name>
    <name type="synonym">Mytilus polymorpha</name>
    <dbReference type="NCBI Taxonomy" id="45954"/>
    <lineage>
        <taxon>Eukaryota</taxon>
        <taxon>Metazoa</taxon>
        <taxon>Spiralia</taxon>
        <taxon>Lophotrochozoa</taxon>
        <taxon>Mollusca</taxon>
        <taxon>Bivalvia</taxon>
        <taxon>Autobranchia</taxon>
        <taxon>Heteroconchia</taxon>
        <taxon>Euheterodonta</taxon>
        <taxon>Imparidentia</taxon>
        <taxon>Neoheterodontei</taxon>
        <taxon>Myida</taxon>
        <taxon>Dreissenoidea</taxon>
        <taxon>Dreissenidae</taxon>
        <taxon>Dreissena</taxon>
    </lineage>
</organism>
<gene>
    <name evidence="2" type="ORF">DPMN_104369</name>
</gene>
<reference evidence="2" key="1">
    <citation type="journal article" date="2019" name="bioRxiv">
        <title>The Genome of the Zebra Mussel, Dreissena polymorpha: A Resource for Invasive Species Research.</title>
        <authorList>
            <person name="McCartney M.A."/>
            <person name="Auch B."/>
            <person name="Kono T."/>
            <person name="Mallez S."/>
            <person name="Zhang Y."/>
            <person name="Obille A."/>
            <person name="Becker A."/>
            <person name="Abrahante J.E."/>
            <person name="Garbe J."/>
            <person name="Badalamenti J.P."/>
            <person name="Herman A."/>
            <person name="Mangelson H."/>
            <person name="Liachko I."/>
            <person name="Sullivan S."/>
            <person name="Sone E.D."/>
            <person name="Koren S."/>
            <person name="Silverstein K.A.T."/>
            <person name="Beckman K.B."/>
            <person name="Gohl D.M."/>
        </authorList>
    </citation>
    <scope>NUCLEOTIDE SEQUENCE</scope>
    <source>
        <strain evidence="2">Duluth1</strain>
        <tissue evidence="2">Whole animal</tissue>
    </source>
</reference>
<evidence type="ECO:0000313" key="2">
    <source>
        <dbReference type="EMBL" id="KAH3831107.1"/>
    </source>
</evidence>
<name>A0A9D4HFL7_DREPO</name>
<proteinExistence type="predicted"/>
<dbReference type="AlphaFoldDB" id="A0A9D4HFL7"/>
<accession>A0A9D4HFL7</accession>
<reference evidence="2" key="2">
    <citation type="submission" date="2020-11" db="EMBL/GenBank/DDBJ databases">
        <authorList>
            <person name="McCartney M.A."/>
            <person name="Auch B."/>
            <person name="Kono T."/>
            <person name="Mallez S."/>
            <person name="Becker A."/>
            <person name="Gohl D.M."/>
            <person name="Silverstein K.A.T."/>
            <person name="Koren S."/>
            <person name="Bechman K.B."/>
            <person name="Herman A."/>
            <person name="Abrahante J.E."/>
            <person name="Garbe J."/>
        </authorList>
    </citation>
    <scope>NUCLEOTIDE SEQUENCE</scope>
    <source>
        <strain evidence="2">Duluth1</strain>
        <tissue evidence="2">Whole animal</tissue>
    </source>
</reference>
<evidence type="ECO:0000313" key="3">
    <source>
        <dbReference type="Proteomes" id="UP000828390"/>
    </source>
</evidence>
<protein>
    <recommendedName>
        <fullName evidence="1">DUF5641 domain-containing protein</fullName>
    </recommendedName>
</protein>
<comment type="caution">
    <text evidence="2">The sequence shown here is derived from an EMBL/GenBank/DDBJ whole genome shotgun (WGS) entry which is preliminary data.</text>
</comment>
<evidence type="ECO:0000259" key="1">
    <source>
        <dbReference type="Pfam" id="PF18701"/>
    </source>
</evidence>
<feature type="domain" description="DUF5641" evidence="1">
    <location>
        <begin position="3"/>
        <end position="44"/>
    </location>
</feature>